<comment type="caution">
    <text evidence="2">The sequence shown here is derived from an EMBL/GenBank/DDBJ whole genome shotgun (WGS) entry which is preliminary data.</text>
</comment>
<dbReference type="Proteomes" id="UP000032102">
    <property type="component" value="Unassembled WGS sequence"/>
</dbReference>
<proteinExistence type="predicted"/>
<keyword evidence="1" id="KW-0472">Membrane</keyword>
<evidence type="ECO:0000313" key="3">
    <source>
        <dbReference type="Proteomes" id="UP000032102"/>
    </source>
</evidence>
<accession>A0A0D0S1B1</accession>
<keyword evidence="3" id="KW-1185">Reference proteome</keyword>
<evidence type="ECO:0000313" key="2">
    <source>
        <dbReference type="EMBL" id="KIQ95380.1"/>
    </source>
</evidence>
<dbReference type="PATRIC" id="fig|404937.3.peg.497"/>
<organism evidence="2 3">
    <name type="scientific">Anoxybacillus thermarum</name>
    <dbReference type="NCBI Taxonomy" id="404937"/>
    <lineage>
        <taxon>Bacteria</taxon>
        <taxon>Bacillati</taxon>
        <taxon>Bacillota</taxon>
        <taxon>Bacilli</taxon>
        <taxon>Bacillales</taxon>
        <taxon>Anoxybacillaceae</taxon>
        <taxon>Anoxybacillus</taxon>
    </lineage>
</organism>
<gene>
    <name evidence="2" type="ORF">LH47_00481</name>
</gene>
<feature type="transmembrane region" description="Helical" evidence="1">
    <location>
        <begin position="48"/>
        <end position="73"/>
    </location>
</feature>
<name>A0A0D0S1B1_9BACL</name>
<dbReference type="EMBL" id="JXTH01000006">
    <property type="protein sequence ID" value="KIQ95380.1"/>
    <property type="molecule type" value="Genomic_DNA"/>
</dbReference>
<reference evidence="2 3" key="1">
    <citation type="submission" date="2015-01" db="EMBL/GenBank/DDBJ databases">
        <title>Draft genome of Anoxybacillus thermarum strain AF/04.</title>
        <authorList>
            <person name="Poli A."/>
            <person name="Nicolaus B."/>
            <person name="Chan K.-G."/>
            <person name="Kahar U.M."/>
            <person name="Yaakob A.S."/>
            <person name="Chan C.S."/>
            <person name="Goh K.M."/>
        </authorList>
    </citation>
    <scope>NUCLEOTIDE SEQUENCE [LARGE SCALE GENOMIC DNA]</scope>
    <source>
        <strain evidence="2 3">AF/04</strain>
    </source>
</reference>
<dbReference type="RefSeq" id="WP_043964488.1">
    <property type="nucleotide sequence ID" value="NZ_JXTH01000006.1"/>
</dbReference>
<dbReference type="AlphaFoldDB" id="A0A0D0S1B1"/>
<protein>
    <submittedName>
        <fullName evidence="2">Uncharacterized protein</fullName>
    </submittedName>
</protein>
<keyword evidence="1" id="KW-0812">Transmembrane</keyword>
<feature type="transmembrane region" description="Helical" evidence="1">
    <location>
        <begin position="25"/>
        <end position="42"/>
    </location>
</feature>
<sequence length="255" mass="29845">MTTGRIDTIDAYFQKVSRVNKWNSFLFWFSVFCSIAVFFTNNKPTVNYIMNIIFIITTVLYFIINNWLTLFLLREAQNKRRIHLLSDSLGVNLDDEQTNLYYNNSQSPSIIRLGVNVFENSLFTWRITEEMAKNERLKVSLYVLIWLLVMLIREVNLNFIAIIAQTLFTSGLIVNYVKLEILRNSCAQLFNEFRQIFLINGLNTNHQIVATILSLVFRYETVVASMGVHLSSKIFHRINPAVTDEWESVKRNLHL</sequence>
<keyword evidence="1" id="KW-1133">Transmembrane helix</keyword>
<evidence type="ECO:0000256" key="1">
    <source>
        <dbReference type="SAM" id="Phobius"/>
    </source>
</evidence>
<feature type="transmembrane region" description="Helical" evidence="1">
    <location>
        <begin position="136"/>
        <end position="153"/>
    </location>
</feature>